<dbReference type="PROSITE" id="PS51257">
    <property type="entry name" value="PROKAR_LIPOPROTEIN"/>
    <property type="match status" value="1"/>
</dbReference>
<organism evidence="1 2">
    <name type="scientific">Flagellimonas flava</name>
    <dbReference type="NCBI Taxonomy" id="570519"/>
    <lineage>
        <taxon>Bacteria</taxon>
        <taxon>Pseudomonadati</taxon>
        <taxon>Bacteroidota</taxon>
        <taxon>Flavobacteriia</taxon>
        <taxon>Flavobacteriales</taxon>
        <taxon>Flavobacteriaceae</taxon>
        <taxon>Flagellimonas</taxon>
    </lineage>
</organism>
<protein>
    <recommendedName>
        <fullName evidence="3">Lipoprotein</fullName>
    </recommendedName>
</protein>
<accession>A0A1M5IAL7</accession>
<dbReference type="AlphaFoldDB" id="A0A1M5IAL7"/>
<evidence type="ECO:0008006" key="3">
    <source>
        <dbReference type="Google" id="ProtNLM"/>
    </source>
</evidence>
<dbReference type="STRING" id="570519.SAMN04488116_0574"/>
<proteinExistence type="predicted"/>
<dbReference type="EMBL" id="FQWL01000001">
    <property type="protein sequence ID" value="SHG25287.1"/>
    <property type="molecule type" value="Genomic_DNA"/>
</dbReference>
<keyword evidence="2" id="KW-1185">Reference proteome</keyword>
<name>A0A1M5IAL7_9FLAO</name>
<dbReference type="OrthoDB" id="1489643at2"/>
<reference evidence="2" key="1">
    <citation type="submission" date="2016-11" db="EMBL/GenBank/DDBJ databases">
        <authorList>
            <person name="Varghese N."/>
            <person name="Submissions S."/>
        </authorList>
    </citation>
    <scope>NUCLEOTIDE SEQUENCE [LARGE SCALE GENOMIC DNA]</scope>
    <source>
        <strain evidence="2">DSM 22638</strain>
    </source>
</reference>
<gene>
    <name evidence="1" type="ORF">SAMN04488116_0574</name>
</gene>
<sequence>MKKILLFGTLLLLAACGGVKKTQEALNSGNYVSAMNKAIKNLAENKTRKGHQAYVVLLEDAYAKHAQREEEQIAFLQQDGNPANLESIYNKFVQLKQIQQRIRPLLPLPIYEEGRDARFSFANYDAAILATKNDLSEYLYNNANGMLARAREKMDFRAAYSDLKYLQDINPGYKETISKMDEAYTKGLEYVRVEIENQTQQVIPERLETELLDFNAFGINSFWTEFHTNPLENVTYDYALNLNFREINISPEQVNEKQIIKEKQVKDGFEYLLDDNGNAVKDSLGNRIKVDRLKTVRCNFYQFTQFKSAQIGAKVSMVDLSNGQEINSYPLSSEFVFEHIYANYRGDKRALGSDLIPFLDARAVPFPSNEQMVYDAGEDLKARLKAIMTQNQFVAQNQFND</sequence>
<dbReference type="RefSeq" id="WP_073176383.1">
    <property type="nucleotide sequence ID" value="NZ_FQWL01000001.1"/>
</dbReference>
<evidence type="ECO:0000313" key="2">
    <source>
        <dbReference type="Proteomes" id="UP000184532"/>
    </source>
</evidence>
<evidence type="ECO:0000313" key="1">
    <source>
        <dbReference type="EMBL" id="SHG25287.1"/>
    </source>
</evidence>
<dbReference type="Proteomes" id="UP000184532">
    <property type="component" value="Unassembled WGS sequence"/>
</dbReference>